<keyword evidence="6" id="KW-0175">Coiled coil</keyword>
<dbReference type="SUPFAM" id="SSF52242">
    <property type="entry name" value="Cobalamin (vitamin B12)-binding domain"/>
    <property type="match status" value="1"/>
</dbReference>
<dbReference type="EMBL" id="OX336137">
    <property type="protein sequence ID" value="CAI2718868.1"/>
    <property type="molecule type" value="Genomic_DNA"/>
</dbReference>
<dbReference type="PANTHER" id="PTHR43409">
    <property type="entry name" value="ANAEROBIC MAGNESIUM-PROTOPORPHYRIN IX MONOMETHYL ESTER CYCLASE-RELATED"/>
    <property type="match status" value="1"/>
</dbReference>
<dbReference type="InterPro" id="IPR023404">
    <property type="entry name" value="rSAM_horseshoe"/>
</dbReference>
<dbReference type="SMART" id="SM00729">
    <property type="entry name" value="Elp3"/>
    <property type="match status" value="1"/>
</dbReference>
<dbReference type="Gene3D" id="3.80.30.20">
    <property type="entry name" value="tm_1862 like domain"/>
    <property type="match status" value="1"/>
</dbReference>
<evidence type="ECO:0000259" key="7">
    <source>
        <dbReference type="PROSITE" id="PS51332"/>
    </source>
</evidence>
<evidence type="ECO:0000256" key="3">
    <source>
        <dbReference type="ARBA" id="ARBA00022723"/>
    </source>
</evidence>
<evidence type="ECO:0000256" key="4">
    <source>
        <dbReference type="ARBA" id="ARBA00023004"/>
    </source>
</evidence>
<dbReference type="PROSITE" id="PS51332">
    <property type="entry name" value="B12_BINDING"/>
    <property type="match status" value="1"/>
</dbReference>
<evidence type="ECO:0000313" key="10">
    <source>
        <dbReference type="Proteomes" id="UP001157733"/>
    </source>
</evidence>
<dbReference type="Gene3D" id="3.40.50.280">
    <property type="entry name" value="Cobalamin-binding domain"/>
    <property type="match status" value="1"/>
</dbReference>
<dbReference type="RefSeq" id="WP_282011736.1">
    <property type="nucleotide sequence ID" value="NZ_OX336137.1"/>
</dbReference>
<name>A0ABN8VZU8_9BACT</name>
<accession>A0ABN8VZU8</accession>
<dbReference type="PROSITE" id="PS51918">
    <property type="entry name" value="RADICAL_SAM"/>
    <property type="match status" value="1"/>
</dbReference>
<dbReference type="SFLD" id="SFLDS00029">
    <property type="entry name" value="Radical_SAM"/>
    <property type="match status" value="1"/>
</dbReference>
<evidence type="ECO:0000259" key="8">
    <source>
        <dbReference type="PROSITE" id="PS51918"/>
    </source>
</evidence>
<feature type="coiled-coil region" evidence="6">
    <location>
        <begin position="353"/>
        <end position="380"/>
    </location>
</feature>
<keyword evidence="3" id="KW-0479">Metal-binding</keyword>
<dbReference type="InterPro" id="IPR034466">
    <property type="entry name" value="Methyltransferase_Class_B"/>
</dbReference>
<evidence type="ECO:0000313" key="9">
    <source>
        <dbReference type="EMBL" id="CAI2718868.1"/>
    </source>
</evidence>
<dbReference type="SFLD" id="SFLDG01123">
    <property type="entry name" value="methyltransferase_(Class_B)"/>
    <property type="match status" value="1"/>
</dbReference>
<dbReference type="InterPro" id="IPR051198">
    <property type="entry name" value="BchE-like"/>
</dbReference>
<gene>
    <name evidence="9" type="ORF">NSPWAT_2012</name>
</gene>
<dbReference type="InterPro" id="IPR006638">
    <property type="entry name" value="Elp3/MiaA/NifB-like_rSAM"/>
</dbReference>
<keyword evidence="5" id="KW-0411">Iron-sulfur</keyword>
<dbReference type="Pfam" id="PF04055">
    <property type="entry name" value="Radical_SAM"/>
    <property type="match status" value="1"/>
</dbReference>
<feature type="domain" description="B12-binding" evidence="7">
    <location>
        <begin position="142"/>
        <end position="277"/>
    </location>
</feature>
<sequence>MNKKVMLIFPPEWVPTAPYLALPSLAAVLRENGIPTVLKDINVEAFDHYFTQGYLEFVRERIQLRLTRLLEKEQREGLTDEESQLRDVFIQYTYVDIPHHAEKVDRAKEIVRGPEFYEVEKLEWALNSFREVMEFISISYYPASINFYPVESNLNVYRPWVSEDLFRAPHDRDVNIYIDLCERLLYPAIEEEQPDIIGISIGTPVQLMSGMTFCQLIRKKYPDIHITVGGNITTRLKNEIAKNPKFFDRAFHSLVAYEGEHALVELVRALEDGRPLSEVSNLIWKDETGQVQVNEKLYTERVNELPIPDFDGMPFDKYFVPDKILPYLGTRGCYWGKCTFCDHGAGYIDQYRAKHADRIIEELQQMKDKYQAKHILFTDESFPPALFRKLPPMMIEAELDLFWTTLIRFEESLLDPECWEMAAKSGCRSLYFGLESANERIIKLVKKDTKIDVAIKNLNEAKRVGIWSHVMGFFGFPSETQEEAEDTRRFLLENQDIIHSVEMYFFVLYKHAPVWDMMEETKIDVQRNPEHDLALDYYYTPENGLSIPEAMQRYEQFYRDDYDPWALRVNAREHVYLYITHYGTNDLPQLYVRNHPESQSQMAPEVIM</sequence>
<proteinExistence type="predicted"/>
<dbReference type="Proteomes" id="UP001157733">
    <property type="component" value="Chromosome"/>
</dbReference>
<dbReference type="InterPro" id="IPR036724">
    <property type="entry name" value="Cobalamin-bd_sf"/>
</dbReference>
<keyword evidence="2" id="KW-0949">S-adenosyl-L-methionine</keyword>
<dbReference type="InterPro" id="IPR006158">
    <property type="entry name" value="Cobalamin-bd"/>
</dbReference>
<keyword evidence="10" id="KW-1185">Reference proteome</keyword>
<evidence type="ECO:0000256" key="2">
    <source>
        <dbReference type="ARBA" id="ARBA00022691"/>
    </source>
</evidence>
<organism evidence="9 10">
    <name type="scientific">Nitrospina watsonii</name>
    <dbReference type="NCBI Taxonomy" id="1323948"/>
    <lineage>
        <taxon>Bacteria</taxon>
        <taxon>Pseudomonadati</taxon>
        <taxon>Nitrospinota/Tectimicrobiota group</taxon>
        <taxon>Nitrospinota</taxon>
        <taxon>Nitrospinia</taxon>
        <taxon>Nitrospinales</taxon>
        <taxon>Nitrospinaceae</taxon>
        <taxon>Nitrospina</taxon>
    </lineage>
</organism>
<keyword evidence="4" id="KW-0408">Iron</keyword>
<dbReference type="SFLD" id="SFLDG01082">
    <property type="entry name" value="B12-binding_domain_containing"/>
    <property type="match status" value="1"/>
</dbReference>
<reference evidence="9 10" key="1">
    <citation type="submission" date="2022-09" db="EMBL/GenBank/DDBJ databases">
        <authorList>
            <person name="Kop L."/>
        </authorList>
    </citation>
    <scope>NUCLEOTIDE SEQUENCE [LARGE SCALE GENOMIC DNA]</scope>
    <source>
        <strain evidence="9 10">347</strain>
    </source>
</reference>
<evidence type="ECO:0000256" key="1">
    <source>
        <dbReference type="ARBA" id="ARBA00001966"/>
    </source>
</evidence>
<protein>
    <submittedName>
        <fullName evidence="9">B12-binding domain-containing protein</fullName>
    </submittedName>
</protein>
<dbReference type="InterPro" id="IPR058240">
    <property type="entry name" value="rSAM_sf"/>
</dbReference>
<dbReference type="InterPro" id="IPR007197">
    <property type="entry name" value="rSAM"/>
</dbReference>
<evidence type="ECO:0000256" key="5">
    <source>
        <dbReference type="ARBA" id="ARBA00023014"/>
    </source>
</evidence>
<comment type="cofactor">
    <cofactor evidence="1">
        <name>[4Fe-4S] cluster</name>
        <dbReference type="ChEBI" id="CHEBI:49883"/>
    </cofactor>
</comment>
<evidence type="ECO:0000256" key="6">
    <source>
        <dbReference type="SAM" id="Coils"/>
    </source>
</evidence>
<dbReference type="SUPFAM" id="SSF102114">
    <property type="entry name" value="Radical SAM enzymes"/>
    <property type="match status" value="1"/>
</dbReference>
<feature type="domain" description="Radical SAM core" evidence="8">
    <location>
        <begin position="318"/>
        <end position="548"/>
    </location>
</feature>